<dbReference type="PANTHER" id="PTHR21366">
    <property type="entry name" value="GLYOXALASE FAMILY PROTEIN"/>
    <property type="match status" value="1"/>
</dbReference>
<sequence length="201" mass="22727">MAAEKKIDYDAPATKVMSPSRLAHVVLRTNKFRAMVEFYTAFLGAEVVHANDFLAFITYDDEHHRIALVAMPDTQDRNVNSCGLEHIAFTFDSLSDLLLSYRQRKRQRGGSNIEPVWCVNHGPTTSIYYKDPDGNMLETQVDNFDTSEAATEFMESKEFAENPIGVDFDPEDYIRRLSSGGTTESELKKRVEIGPRGIPQL</sequence>
<dbReference type="PANTHER" id="PTHR21366:SF14">
    <property type="entry name" value="GLYOXALASE DOMAIN-CONTAINING PROTEIN 5"/>
    <property type="match status" value="1"/>
</dbReference>
<dbReference type="InterPro" id="IPR050383">
    <property type="entry name" value="GlyoxalaseI/FosfomycinResist"/>
</dbReference>
<gene>
    <name evidence="3" type="ORF">H2204_006849</name>
</gene>
<evidence type="ECO:0000313" key="3">
    <source>
        <dbReference type="EMBL" id="KAJ9633643.1"/>
    </source>
</evidence>
<dbReference type="Proteomes" id="UP001172681">
    <property type="component" value="Unassembled WGS sequence"/>
</dbReference>
<organism evidence="3 4">
    <name type="scientific">Knufia peltigerae</name>
    <dbReference type="NCBI Taxonomy" id="1002370"/>
    <lineage>
        <taxon>Eukaryota</taxon>
        <taxon>Fungi</taxon>
        <taxon>Dikarya</taxon>
        <taxon>Ascomycota</taxon>
        <taxon>Pezizomycotina</taxon>
        <taxon>Eurotiomycetes</taxon>
        <taxon>Chaetothyriomycetidae</taxon>
        <taxon>Chaetothyriales</taxon>
        <taxon>Trichomeriaceae</taxon>
        <taxon>Knufia</taxon>
    </lineage>
</organism>
<reference evidence="3" key="1">
    <citation type="submission" date="2022-10" db="EMBL/GenBank/DDBJ databases">
        <title>Culturing micro-colonial fungi from biological soil crusts in the Mojave desert and describing Neophaeococcomyces mojavensis, and introducing the new genera and species Taxawa tesnikishii.</title>
        <authorList>
            <person name="Kurbessoian T."/>
            <person name="Stajich J.E."/>
        </authorList>
    </citation>
    <scope>NUCLEOTIDE SEQUENCE</scope>
    <source>
        <strain evidence="3">TK_35</strain>
    </source>
</reference>
<dbReference type="PROSITE" id="PS51819">
    <property type="entry name" value="VOC"/>
    <property type="match status" value="1"/>
</dbReference>
<evidence type="ECO:0000313" key="4">
    <source>
        <dbReference type="Proteomes" id="UP001172681"/>
    </source>
</evidence>
<dbReference type="EMBL" id="JAPDRN010000044">
    <property type="protein sequence ID" value="KAJ9633643.1"/>
    <property type="molecule type" value="Genomic_DNA"/>
</dbReference>
<evidence type="ECO:0000256" key="1">
    <source>
        <dbReference type="ARBA" id="ARBA00010363"/>
    </source>
</evidence>
<dbReference type="Pfam" id="PF00903">
    <property type="entry name" value="Glyoxalase"/>
    <property type="match status" value="1"/>
</dbReference>
<keyword evidence="4" id="KW-1185">Reference proteome</keyword>
<dbReference type="InterPro" id="IPR004360">
    <property type="entry name" value="Glyas_Fos-R_dOase_dom"/>
</dbReference>
<dbReference type="AlphaFoldDB" id="A0AA39CXB3"/>
<dbReference type="SUPFAM" id="SSF54593">
    <property type="entry name" value="Glyoxalase/Bleomycin resistance protein/Dihydroxybiphenyl dioxygenase"/>
    <property type="match status" value="1"/>
</dbReference>
<dbReference type="InterPro" id="IPR037523">
    <property type="entry name" value="VOC_core"/>
</dbReference>
<accession>A0AA39CXB3</accession>
<protein>
    <recommendedName>
        <fullName evidence="2">VOC domain-containing protein</fullName>
    </recommendedName>
</protein>
<dbReference type="Gene3D" id="3.10.180.10">
    <property type="entry name" value="2,3-Dihydroxybiphenyl 1,2-Dioxygenase, domain 1"/>
    <property type="match status" value="1"/>
</dbReference>
<feature type="domain" description="VOC" evidence="2">
    <location>
        <begin position="21"/>
        <end position="142"/>
    </location>
</feature>
<name>A0AA39CXB3_9EURO</name>
<comment type="similarity">
    <text evidence="1">Belongs to the glyoxalase I family.</text>
</comment>
<proteinExistence type="inferred from homology"/>
<comment type="caution">
    <text evidence="3">The sequence shown here is derived from an EMBL/GenBank/DDBJ whole genome shotgun (WGS) entry which is preliminary data.</text>
</comment>
<dbReference type="InterPro" id="IPR029068">
    <property type="entry name" value="Glyas_Bleomycin-R_OHBP_Dase"/>
</dbReference>
<evidence type="ECO:0000259" key="2">
    <source>
        <dbReference type="PROSITE" id="PS51819"/>
    </source>
</evidence>